<organism evidence="1 2">
    <name type="scientific">Photobacterium marinum</name>
    <dbReference type="NCBI Taxonomy" id="1056511"/>
    <lineage>
        <taxon>Bacteria</taxon>
        <taxon>Pseudomonadati</taxon>
        <taxon>Pseudomonadota</taxon>
        <taxon>Gammaproteobacteria</taxon>
        <taxon>Vibrionales</taxon>
        <taxon>Vibrionaceae</taxon>
        <taxon>Photobacterium</taxon>
    </lineage>
</organism>
<proteinExistence type="predicted"/>
<keyword evidence="2" id="KW-1185">Reference proteome</keyword>
<reference evidence="1 2" key="1">
    <citation type="submission" date="2012-12" db="EMBL/GenBank/DDBJ databases">
        <title>Genome Assembly of Photobacterium sp. AK15.</title>
        <authorList>
            <person name="Khatri I."/>
            <person name="Vaidya B."/>
            <person name="Srinivas T.N.R."/>
            <person name="Subramanian S."/>
            <person name="Pinnaka A."/>
        </authorList>
    </citation>
    <scope>NUCLEOTIDE SEQUENCE [LARGE SCALE GENOMIC DNA]</scope>
    <source>
        <strain evidence="1 2">AK15</strain>
    </source>
</reference>
<dbReference type="AlphaFoldDB" id="L8JAI1"/>
<name>L8JAI1_9GAMM</name>
<dbReference type="OrthoDB" id="5587722at2"/>
<accession>L8JAI1</accession>
<sequence length="78" mass="8738">MTKGNIINRAGLINNVVRRLNKHGLEVRSTRIGNIRPVIEIERPQSFCPGFQITCKSNGIIQQMHVAKLGGCLITWRA</sequence>
<dbReference type="Proteomes" id="UP000011134">
    <property type="component" value="Unassembled WGS sequence"/>
</dbReference>
<dbReference type="RefSeq" id="WP_007466012.1">
    <property type="nucleotide sequence ID" value="NZ_AMZO01000016.1"/>
</dbReference>
<protein>
    <submittedName>
        <fullName evidence="1">Uncharacterized protein</fullName>
    </submittedName>
</protein>
<comment type="caution">
    <text evidence="1">The sequence shown here is derived from an EMBL/GenBank/DDBJ whole genome shotgun (WGS) entry which is preliminary data.</text>
</comment>
<evidence type="ECO:0000313" key="2">
    <source>
        <dbReference type="Proteomes" id="UP000011134"/>
    </source>
</evidence>
<evidence type="ECO:0000313" key="1">
    <source>
        <dbReference type="EMBL" id="ELR65875.1"/>
    </source>
</evidence>
<gene>
    <name evidence="1" type="ORF">C942_00962</name>
</gene>
<dbReference type="EMBL" id="AMZO01000016">
    <property type="protein sequence ID" value="ELR65875.1"/>
    <property type="molecule type" value="Genomic_DNA"/>
</dbReference>
<dbReference type="PATRIC" id="fig|1056511.3.peg.2455"/>